<organism evidence="1">
    <name type="scientific">viral metagenome</name>
    <dbReference type="NCBI Taxonomy" id="1070528"/>
    <lineage>
        <taxon>unclassified sequences</taxon>
        <taxon>metagenomes</taxon>
        <taxon>organismal metagenomes</taxon>
    </lineage>
</organism>
<reference evidence="1" key="1">
    <citation type="submission" date="2020-03" db="EMBL/GenBank/DDBJ databases">
        <title>The deep terrestrial virosphere.</title>
        <authorList>
            <person name="Holmfeldt K."/>
            <person name="Nilsson E."/>
            <person name="Simone D."/>
            <person name="Lopez-Fernandez M."/>
            <person name="Wu X."/>
            <person name="de Brujin I."/>
            <person name="Lundin D."/>
            <person name="Andersson A."/>
            <person name="Bertilsson S."/>
            <person name="Dopson M."/>
        </authorList>
    </citation>
    <scope>NUCLEOTIDE SEQUENCE</scope>
    <source>
        <strain evidence="1">MM415A06138</strain>
    </source>
</reference>
<proteinExistence type="predicted"/>
<accession>A0A6M3JFB1</accession>
<gene>
    <name evidence="1" type="ORF">MM415A06138_0006</name>
</gene>
<dbReference type="EMBL" id="MT141629">
    <property type="protein sequence ID" value="QJA68573.1"/>
    <property type="molecule type" value="Genomic_DNA"/>
</dbReference>
<name>A0A6M3JFB1_9ZZZZ</name>
<evidence type="ECO:0000313" key="1">
    <source>
        <dbReference type="EMBL" id="QJA68573.1"/>
    </source>
</evidence>
<protein>
    <submittedName>
        <fullName evidence="1">Uncharacterized protein</fullName>
    </submittedName>
</protein>
<sequence length="50" mass="5844">MDSVHVSQRNSIVCLRCFARLADERGVQWDKEIEFHPMSQISIVKEQPND</sequence>
<dbReference type="AlphaFoldDB" id="A0A6M3JFB1"/>